<evidence type="ECO:0000259" key="10">
    <source>
        <dbReference type="PROSITE" id="PS50928"/>
    </source>
</evidence>
<feature type="transmembrane region" description="Helical" evidence="9">
    <location>
        <begin position="32"/>
        <end position="54"/>
    </location>
</feature>
<dbReference type="PANTHER" id="PTHR43386:SF1">
    <property type="entry name" value="D,D-DIPEPTIDE TRANSPORT SYSTEM PERMEASE PROTEIN DDPC-RELATED"/>
    <property type="match status" value="1"/>
</dbReference>
<dbReference type="SUPFAM" id="SSF161098">
    <property type="entry name" value="MetI-like"/>
    <property type="match status" value="1"/>
</dbReference>
<keyword evidence="2 9" id="KW-0813">Transport</keyword>
<dbReference type="Pfam" id="PF00528">
    <property type="entry name" value="BPD_transp_1"/>
    <property type="match status" value="1"/>
</dbReference>
<evidence type="ECO:0000256" key="4">
    <source>
        <dbReference type="ARBA" id="ARBA00022692"/>
    </source>
</evidence>
<keyword evidence="7 9" id="KW-1133">Transmembrane helix</keyword>
<evidence type="ECO:0000256" key="2">
    <source>
        <dbReference type="ARBA" id="ARBA00022448"/>
    </source>
</evidence>
<dbReference type="Pfam" id="PF12911">
    <property type="entry name" value="OppC_N"/>
    <property type="match status" value="1"/>
</dbReference>
<evidence type="ECO:0000313" key="11">
    <source>
        <dbReference type="EMBL" id="MFC5293535.1"/>
    </source>
</evidence>
<evidence type="ECO:0000256" key="3">
    <source>
        <dbReference type="ARBA" id="ARBA00022475"/>
    </source>
</evidence>
<feature type="transmembrane region" description="Helical" evidence="9">
    <location>
        <begin position="219"/>
        <end position="245"/>
    </location>
</feature>
<evidence type="ECO:0000256" key="9">
    <source>
        <dbReference type="RuleBase" id="RU363032"/>
    </source>
</evidence>
<protein>
    <submittedName>
        <fullName evidence="11">ABC transporter permease</fullName>
    </submittedName>
</protein>
<gene>
    <name evidence="11" type="ORF">ACFPK2_11100</name>
</gene>
<organism evidence="11 12">
    <name type="scientific">Bosea minatitlanensis</name>
    <dbReference type="NCBI Taxonomy" id="128782"/>
    <lineage>
        <taxon>Bacteria</taxon>
        <taxon>Pseudomonadati</taxon>
        <taxon>Pseudomonadota</taxon>
        <taxon>Alphaproteobacteria</taxon>
        <taxon>Hyphomicrobiales</taxon>
        <taxon>Boseaceae</taxon>
        <taxon>Bosea</taxon>
    </lineage>
</organism>
<dbReference type="RefSeq" id="WP_260349334.1">
    <property type="nucleotide sequence ID" value="NZ_JAOAOS010000013.1"/>
</dbReference>
<comment type="caution">
    <text evidence="11">The sequence shown here is derived from an EMBL/GenBank/DDBJ whole genome shotgun (WGS) entry which is preliminary data.</text>
</comment>
<dbReference type="InterPro" id="IPR000515">
    <property type="entry name" value="MetI-like"/>
</dbReference>
<dbReference type="PROSITE" id="PS50928">
    <property type="entry name" value="ABC_TM1"/>
    <property type="match status" value="1"/>
</dbReference>
<keyword evidence="6" id="KW-0653">Protein transport</keyword>
<feature type="domain" description="ABC transmembrane type-1" evidence="10">
    <location>
        <begin position="93"/>
        <end position="288"/>
    </location>
</feature>
<feature type="transmembrane region" description="Helical" evidence="9">
    <location>
        <begin position="96"/>
        <end position="121"/>
    </location>
</feature>
<evidence type="ECO:0000313" key="12">
    <source>
        <dbReference type="Proteomes" id="UP001595976"/>
    </source>
</evidence>
<proteinExistence type="inferred from homology"/>
<keyword evidence="3" id="KW-1003">Cell membrane</keyword>
<dbReference type="EMBL" id="JBHSLI010000004">
    <property type="protein sequence ID" value="MFC5293535.1"/>
    <property type="molecule type" value="Genomic_DNA"/>
</dbReference>
<comment type="subcellular location">
    <subcellularLocation>
        <location evidence="1 9">Cell membrane</location>
        <topology evidence="1 9">Multi-pass membrane protein</topology>
    </subcellularLocation>
</comment>
<keyword evidence="4 9" id="KW-0812">Transmembrane</keyword>
<comment type="similarity">
    <text evidence="9">Belongs to the binding-protein-dependent transport system permease family.</text>
</comment>
<evidence type="ECO:0000256" key="7">
    <source>
        <dbReference type="ARBA" id="ARBA00022989"/>
    </source>
</evidence>
<dbReference type="CDD" id="cd06261">
    <property type="entry name" value="TM_PBP2"/>
    <property type="match status" value="1"/>
</dbReference>
<name>A0ABW0F517_9HYPH</name>
<evidence type="ECO:0000256" key="6">
    <source>
        <dbReference type="ARBA" id="ARBA00022927"/>
    </source>
</evidence>
<accession>A0ABW0F517</accession>
<evidence type="ECO:0000256" key="1">
    <source>
        <dbReference type="ARBA" id="ARBA00004651"/>
    </source>
</evidence>
<keyword evidence="5" id="KW-0571">Peptide transport</keyword>
<feature type="transmembrane region" description="Helical" evidence="9">
    <location>
        <begin position="265"/>
        <end position="288"/>
    </location>
</feature>
<dbReference type="Gene3D" id="1.10.3720.10">
    <property type="entry name" value="MetI-like"/>
    <property type="match status" value="1"/>
</dbReference>
<evidence type="ECO:0000256" key="5">
    <source>
        <dbReference type="ARBA" id="ARBA00022856"/>
    </source>
</evidence>
<reference evidence="12" key="1">
    <citation type="journal article" date="2019" name="Int. J. Syst. Evol. Microbiol.">
        <title>The Global Catalogue of Microorganisms (GCM) 10K type strain sequencing project: providing services to taxonomists for standard genome sequencing and annotation.</title>
        <authorList>
            <consortium name="The Broad Institute Genomics Platform"/>
            <consortium name="The Broad Institute Genome Sequencing Center for Infectious Disease"/>
            <person name="Wu L."/>
            <person name="Ma J."/>
        </authorList>
    </citation>
    <scope>NUCLEOTIDE SEQUENCE [LARGE SCALE GENOMIC DNA]</scope>
    <source>
        <strain evidence="12">CGMCC 1.15643</strain>
    </source>
</reference>
<dbReference type="InterPro" id="IPR025966">
    <property type="entry name" value="OppC_N"/>
</dbReference>
<dbReference type="PANTHER" id="PTHR43386">
    <property type="entry name" value="OLIGOPEPTIDE TRANSPORT SYSTEM PERMEASE PROTEIN APPC"/>
    <property type="match status" value="1"/>
</dbReference>
<dbReference type="InterPro" id="IPR050366">
    <property type="entry name" value="BP-dependent_transpt_permease"/>
</dbReference>
<feature type="transmembrane region" description="Helical" evidence="9">
    <location>
        <begin position="133"/>
        <end position="153"/>
    </location>
</feature>
<evidence type="ECO:0000256" key="8">
    <source>
        <dbReference type="ARBA" id="ARBA00023136"/>
    </source>
</evidence>
<keyword evidence="8 9" id="KW-0472">Membrane</keyword>
<dbReference type="InterPro" id="IPR035906">
    <property type="entry name" value="MetI-like_sf"/>
</dbReference>
<keyword evidence="12" id="KW-1185">Reference proteome</keyword>
<dbReference type="Proteomes" id="UP001595976">
    <property type="component" value="Unassembled WGS sequence"/>
</dbReference>
<sequence>MTTLSQTALRPSPARRRWRDNPVVDFAVSQPLGVAGLVAVLAMVVAAVLADFIAPYDPVAIDFEAMLAPPSLAHPFGTDSFGRDILTRIMYGARTALTIGFISSFIGCTIGALIGLASAYYGGWRDMIVQRGIDLLLSFPIIVLALVVVAMVGRNRVGGIDVNLICAITVPIIPRAARVVRSAGLSIREMPYVDAARAAGYSSARIILRHMAPNVLGPYLILLTAYIAQAILLEASLSFLGLGVNEPTPAWGLMLSGNSANFYQTAPWMILFPGAAISLAVFGFNLVGDALRDWLDPRLKT</sequence>